<accession>A0A1H9QD85</accession>
<name>A0A1H9QD85_9HYPH</name>
<gene>
    <name evidence="1" type="ORF">SAMN05216548_12713</name>
</gene>
<organism evidence="1 2">
    <name type="scientific">Faunimonas pinastri</name>
    <dbReference type="NCBI Taxonomy" id="1855383"/>
    <lineage>
        <taxon>Bacteria</taxon>
        <taxon>Pseudomonadati</taxon>
        <taxon>Pseudomonadota</taxon>
        <taxon>Alphaproteobacteria</taxon>
        <taxon>Hyphomicrobiales</taxon>
        <taxon>Afifellaceae</taxon>
        <taxon>Faunimonas</taxon>
    </lineage>
</organism>
<dbReference type="OrthoDB" id="7225870at2"/>
<sequence length="145" mass="16272">MDAQLESLVELYLTRGGKVFVSPQYDVPYDKDALDGGACPDILALDFEHKDVLVVEVSSAAGLTSLFGRVAERESRWFAPIRRRLQADKIIDTAWSLRFLGFVRESNVDHANRKFTAQADVLFVALESAAFSFAYWDKRATGLPR</sequence>
<evidence type="ECO:0000313" key="1">
    <source>
        <dbReference type="EMBL" id="SER58378.1"/>
    </source>
</evidence>
<dbReference type="AlphaFoldDB" id="A0A1H9QD85"/>
<dbReference type="EMBL" id="FOFG01000027">
    <property type="protein sequence ID" value="SER58378.1"/>
    <property type="molecule type" value="Genomic_DNA"/>
</dbReference>
<keyword evidence="2" id="KW-1185">Reference proteome</keyword>
<dbReference type="Proteomes" id="UP000199647">
    <property type="component" value="Unassembled WGS sequence"/>
</dbReference>
<evidence type="ECO:0000313" key="2">
    <source>
        <dbReference type="Proteomes" id="UP000199647"/>
    </source>
</evidence>
<protein>
    <submittedName>
        <fullName evidence="1">Uncharacterized protein</fullName>
    </submittedName>
</protein>
<reference evidence="1 2" key="1">
    <citation type="submission" date="2016-10" db="EMBL/GenBank/DDBJ databases">
        <authorList>
            <person name="de Groot N.N."/>
        </authorList>
    </citation>
    <scope>NUCLEOTIDE SEQUENCE [LARGE SCALE GENOMIC DNA]</scope>
    <source>
        <strain evidence="1 2">A52C2</strain>
    </source>
</reference>
<dbReference type="RefSeq" id="WP_092499862.1">
    <property type="nucleotide sequence ID" value="NZ_FOFG01000027.1"/>
</dbReference>
<proteinExistence type="predicted"/>